<dbReference type="SUPFAM" id="SSF50104">
    <property type="entry name" value="Translation proteins SH3-like domain"/>
    <property type="match status" value="1"/>
</dbReference>
<dbReference type="PRINTS" id="PR00061">
    <property type="entry name" value="RIBOSOMALL19"/>
</dbReference>
<evidence type="ECO:0000256" key="2">
    <source>
        <dbReference type="ARBA" id="ARBA00022980"/>
    </source>
</evidence>
<name>A0A936K6U7_9BACT</name>
<evidence type="ECO:0000256" key="1">
    <source>
        <dbReference type="ARBA" id="ARBA00005781"/>
    </source>
</evidence>
<dbReference type="GO" id="GO:0003735">
    <property type="term" value="F:structural constituent of ribosome"/>
    <property type="evidence" value="ECO:0007669"/>
    <property type="project" value="InterPro"/>
</dbReference>
<comment type="similarity">
    <text evidence="1 5 6">Belongs to the bacterial ribosomal protein bL19 family.</text>
</comment>
<dbReference type="FunFam" id="2.30.30.790:FF:000001">
    <property type="entry name" value="50S ribosomal protein L19"/>
    <property type="match status" value="1"/>
</dbReference>
<accession>A0A936K6U7</accession>
<dbReference type="InterPro" id="IPR001857">
    <property type="entry name" value="Ribosomal_bL19"/>
</dbReference>
<organism evidence="7 8">
    <name type="scientific">Candidatus Geothrix odensensis</name>
    <dbReference type="NCBI Taxonomy" id="2954440"/>
    <lineage>
        <taxon>Bacteria</taxon>
        <taxon>Pseudomonadati</taxon>
        <taxon>Acidobacteriota</taxon>
        <taxon>Holophagae</taxon>
        <taxon>Holophagales</taxon>
        <taxon>Holophagaceae</taxon>
        <taxon>Geothrix</taxon>
    </lineage>
</organism>
<comment type="caution">
    <text evidence="7">The sequence shown here is derived from an EMBL/GenBank/DDBJ whole genome shotgun (WGS) entry which is preliminary data.</text>
</comment>
<protein>
    <recommendedName>
        <fullName evidence="4 5">Large ribosomal subunit protein bL19</fullName>
    </recommendedName>
</protein>
<gene>
    <name evidence="5 7" type="primary">rplS</name>
    <name evidence="7" type="ORF">IPN91_03615</name>
</gene>
<comment type="function">
    <text evidence="5 6">This protein is located at the 30S-50S ribosomal subunit interface and may play a role in the structure and function of the aminoacyl-tRNA binding site.</text>
</comment>
<dbReference type="PROSITE" id="PS01015">
    <property type="entry name" value="RIBOSOMAL_L19"/>
    <property type="match status" value="1"/>
</dbReference>
<dbReference type="InterPro" id="IPR008991">
    <property type="entry name" value="Translation_prot_SH3-like_sf"/>
</dbReference>
<evidence type="ECO:0000256" key="6">
    <source>
        <dbReference type="RuleBase" id="RU000559"/>
    </source>
</evidence>
<evidence type="ECO:0000256" key="5">
    <source>
        <dbReference type="HAMAP-Rule" id="MF_00402"/>
    </source>
</evidence>
<evidence type="ECO:0000313" key="7">
    <source>
        <dbReference type="EMBL" id="MBK8571732.1"/>
    </source>
</evidence>
<dbReference type="NCBIfam" id="TIGR01024">
    <property type="entry name" value="rplS_bact"/>
    <property type="match status" value="1"/>
</dbReference>
<dbReference type="Proteomes" id="UP000709959">
    <property type="component" value="Unassembled WGS sequence"/>
</dbReference>
<proteinExistence type="inferred from homology"/>
<dbReference type="PIRSF" id="PIRSF002191">
    <property type="entry name" value="Ribosomal_L19"/>
    <property type="match status" value="1"/>
</dbReference>
<dbReference type="Gene3D" id="2.30.30.790">
    <property type="match status" value="1"/>
</dbReference>
<dbReference type="GO" id="GO:0006412">
    <property type="term" value="P:translation"/>
    <property type="evidence" value="ECO:0007669"/>
    <property type="project" value="UniProtKB-UniRule"/>
</dbReference>
<dbReference type="AlphaFoldDB" id="A0A936K6U7"/>
<evidence type="ECO:0000256" key="4">
    <source>
        <dbReference type="ARBA" id="ARBA00035171"/>
    </source>
</evidence>
<dbReference type="PANTHER" id="PTHR15680">
    <property type="entry name" value="RIBOSOMAL PROTEIN L19"/>
    <property type="match status" value="1"/>
</dbReference>
<reference evidence="7 8" key="1">
    <citation type="submission" date="2020-10" db="EMBL/GenBank/DDBJ databases">
        <title>Connecting structure to function with the recovery of over 1000 high-quality activated sludge metagenome-assembled genomes encoding full-length rRNA genes using long-read sequencing.</title>
        <authorList>
            <person name="Singleton C.M."/>
            <person name="Petriglieri F."/>
            <person name="Kristensen J.M."/>
            <person name="Kirkegaard R.H."/>
            <person name="Michaelsen T.Y."/>
            <person name="Andersen M.H."/>
            <person name="Karst S.M."/>
            <person name="Dueholm M.S."/>
            <person name="Nielsen P.H."/>
            <person name="Albertsen M."/>
        </authorList>
    </citation>
    <scope>NUCLEOTIDE SEQUENCE [LARGE SCALE GENOMIC DNA]</scope>
    <source>
        <strain evidence="7">OdNE_18-Q3-R46-58_MAXAC.008</strain>
    </source>
</reference>
<dbReference type="PANTHER" id="PTHR15680:SF9">
    <property type="entry name" value="LARGE RIBOSOMAL SUBUNIT PROTEIN BL19M"/>
    <property type="match status" value="1"/>
</dbReference>
<dbReference type="HAMAP" id="MF_00402">
    <property type="entry name" value="Ribosomal_bL19"/>
    <property type="match status" value="1"/>
</dbReference>
<evidence type="ECO:0000313" key="8">
    <source>
        <dbReference type="Proteomes" id="UP000709959"/>
    </source>
</evidence>
<evidence type="ECO:0000256" key="3">
    <source>
        <dbReference type="ARBA" id="ARBA00023274"/>
    </source>
</evidence>
<dbReference type="InterPro" id="IPR038657">
    <property type="entry name" value="Ribosomal_bL19_sf"/>
</dbReference>
<dbReference type="GO" id="GO:0022625">
    <property type="term" value="C:cytosolic large ribosomal subunit"/>
    <property type="evidence" value="ECO:0007669"/>
    <property type="project" value="TreeGrafter"/>
</dbReference>
<dbReference type="InterPro" id="IPR018257">
    <property type="entry name" value="Ribosomal_bL19_CS"/>
</dbReference>
<keyword evidence="3 5" id="KW-0687">Ribonucleoprotein</keyword>
<dbReference type="EMBL" id="JADKCH010000002">
    <property type="protein sequence ID" value="MBK8571732.1"/>
    <property type="molecule type" value="Genomic_DNA"/>
</dbReference>
<keyword evidence="2 5" id="KW-0689">Ribosomal protein</keyword>
<dbReference type="Pfam" id="PF01245">
    <property type="entry name" value="Ribosomal_L19"/>
    <property type="match status" value="1"/>
</dbReference>
<sequence length="119" mass="13393">MSHIIDQLEASLLRHDLPRIQPGDTVKVHVKVKEGEKERIQLFQGIIIGIKGGGMRTSFTVRKVASGVGVERIFPLNSPTIDKLEVVRHGKVRRAKLYFLREKLGKAGRLKERRTDGGE</sequence>